<dbReference type="Gene3D" id="1.20.120.1600">
    <property type="match status" value="1"/>
</dbReference>
<dbReference type="InterPro" id="IPR051400">
    <property type="entry name" value="HAD-like_hydrolase"/>
</dbReference>
<name>A0ABT1BPX6_9BURK</name>
<dbReference type="RefSeq" id="WP_252770883.1">
    <property type="nucleotide sequence ID" value="NZ_JAMXMC010000009.1"/>
</dbReference>
<evidence type="ECO:0000256" key="3">
    <source>
        <dbReference type="ARBA" id="ARBA00022842"/>
    </source>
</evidence>
<gene>
    <name evidence="4" type="ORF">M0L44_16390</name>
</gene>
<dbReference type="SFLD" id="SFLDS00003">
    <property type="entry name" value="Haloacid_Dehalogenase"/>
    <property type="match status" value="1"/>
</dbReference>
<dbReference type="InterPro" id="IPR023214">
    <property type="entry name" value="HAD_sf"/>
</dbReference>
<proteinExistence type="predicted"/>
<dbReference type="InterPro" id="IPR006439">
    <property type="entry name" value="HAD-SF_hydro_IA"/>
</dbReference>
<dbReference type="SFLD" id="SFLDG01129">
    <property type="entry name" value="C1.5:_HAD__Beta-PGM__Phosphata"/>
    <property type="match status" value="1"/>
</dbReference>
<dbReference type="PANTHER" id="PTHR46470">
    <property type="entry name" value="N-ACYLNEURAMINATE-9-PHOSPHATASE"/>
    <property type="match status" value="1"/>
</dbReference>
<accession>A0ABT1BPX6</accession>
<dbReference type="GO" id="GO:0016787">
    <property type="term" value="F:hydrolase activity"/>
    <property type="evidence" value="ECO:0007669"/>
    <property type="project" value="UniProtKB-KW"/>
</dbReference>
<dbReference type="Proteomes" id="UP001204851">
    <property type="component" value="Unassembled WGS sequence"/>
</dbReference>
<dbReference type="PANTHER" id="PTHR46470:SF4">
    <property type="entry name" value="5-AMINO-6-(5-PHOSPHO-D-RIBITYLAMINO)URACIL PHOSPHATASE YIGB"/>
    <property type="match status" value="1"/>
</dbReference>
<keyword evidence="3" id="KW-0460">Magnesium</keyword>
<dbReference type="Pfam" id="PF00702">
    <property type="entry name" value="Hydrolase"/>
    <property type="match status" value="1"/>
</dbReference>
<comment type="cofactor">
    <cofactor evidence="1">
        <name>Mg(2+)</name>
        <dbReference type="ChEBI" id="CHEBI:18420"/>
    </cofactor>
</comment>
<dbReference type="EMBL" id="JAMXMC010000009">
    <property type="protein sequence ID" value="MCO5978279.1"/>
    <property type="molecule type" value="Genomic_DNA"/>
</dbReference>
<dbReference type="NCBIfam" id="TIGR01509">
    <property type="entry name" value="HAD-SF-IA-v3"/>
    <property type="match status" value="1"/>
</dbReference>
<dbReference type="InterPro" id="IPR036412">
    <property type="entry name" value="HAD-like_sf"/>
</dbReference>
<reference evidence="4 5" key="1">
    <citation type="submission" date="2022-06" db="EMBL/GenBank/DDBJ databases">
        <title>Ideonella sp. NS12-5 Genome sequencing and assembly.</title>
        <authorList>
            <person name="Jung Y."/>
        </authorList>
    </citation>
    <scope>NUCLEOTIDE SEQUENCE [LARGE SCALE GENOMIC DNA]</scope>
    <source>
        <strain evidence="4 5">NS12-5</strain>
    </source>
</reference>
<dbReference type="NCBIfam" id="TIGR01549">
    <property type="entry name" value="HAD-SF-IA-v1"/>
    <property type="match status" value="1"/>
</dbReference>
<evidence type="ECO:0000313" key="4">
    <source>
        <dbReference type="EMBL" id="MCO5978279.1"/>
    </source>
</evidence>
<evidence type="ECO:0000256" key="1">
    <source>
        <dbReference type="ARBA" id="ARBA00001946"/>
    </source>
</evidence>
<protein>
    <submittedName>
        <fullName evidence="4">HAD family hydrolase</fullName>
    </submittedName>
</protein>
<dbReference type="SUPFAM" id="SSF56784">
    <property type="entry name" value="HAD-like"/>
    <property type="match status" value="1"/>
</dbReference>
<keyword evidence="5" id="KW-1185">Reference proteome</keyword>
<comment type="caution">
    <text evidence="4">The sequence shown here is derived from an EMBL/GenBank/DDBJ whole genome shotgun (WGS) entry which is preliminary data.</text>
</comment>
<dbReference type="Gene3D" id="3.40.50.1000">
    <property type="entry name" value="HAD superfamily/HAD-like"/>
    <property type="match status" value="1"/>
</dbReference>
<keyword evidence="2 4" id="KW-0378">Hydrolase</keyword>
<evidence type="ECO:0000313" key="5">
    <source>
        <dbReference type="Proteomes" id="UP001204851"/>
    </source>
</evidence>
<evidence type="ECO:0000256" key="2">
    <source>
        <dbReference type="ARBA" id="ARBA00022801"/>
    </source>
</evidence>
<organism evidence="4 5">
    <name type="scientific">Ideonella oryzae</name>
    <dbReference type="NCBI Taxonomy" id="2937441"/>
    <lineage>
        <taxon>Bacteria</taxon>
        <taxon>Pseudomonadati</taxon>
        <taxon>Pseudomonadota</taxon>
        <taxon>Betaproteobacteria</taxon>
        <taxon>Burkholderiales</taxon>
        <taxon>Sphaerotilaceae</taxon>
        <taxon>Ideonella</taxon>
    </lineage>
</organism>
<sequence length="235" mass="25135">MSLARRPRALTLDLDDTLWPVWPAIERAEAVLHDWLKAHAPATAAAFDTAALRAVRETVGREHPEQAHDLSWLRQTSIARALAHSGEDPALAEPAFALFMDQRQQVDLFPEVAEALARLSAAYPVLALTNGNADLARIGLGEHFVGTLGARSFGLGKPHAAFFHAACAQLGCAPHEVLHIGDDWALDIEGAHAAGLHSAWVCRQAAQPPAGAQARPWRVVADLAALADALDALPH</sequence>